<proteinExistence type="predicted"/>
<name>A0A8H7PT31_MORIS</name>
<dbReference type="AlphaFoldDB" id="A0A8H7PT31"/>
<dbReference type="EMBL" id="JAEPQZ010000007">
    <property type="protein sequence ID" value="KAG2179029.1"/>
    <property type="molecule type" value="Genomic_DNA"/>
</dbReference>
<comment type="caution">
    <text evidence="3">The sequence shown here is derived from an EMBL/GenBank/DDBJ whole genome shotgun (WGS) entry which is preliminary data.</text>
</comment>
<dbReference type="SMART" id="SM00458">
    <property type="entry name" value="RICIN"/>
    <property type="match status" value="1"/>
</dbReference>
<keyword evidence="4" id="KW-1185">Reference proteome</keyword>
<feature type="region of interest" description="Disordered" evidence="1">
    <location>
        <begin position="150"/>
        <end position="169"/>
    </location>
</feature>
<dbReference type="SUPFAM" id="SSF50370">
    <property type="entry name" value="Ricin B-like lectins"/>
    <property type="match status" value="1"/>
</dbReference>
<dbReference type="PROSITE" id="PS50231">
    <property type="entry name" value="RICIN_B_LECTIN"/>
    <property type="match status" value="1"/>
</dbReference>
<evidence type="ECO:0000313" key="3">
    <source>
        <dbReference type="EMBL" id="KAG2179029.1"/>
    </source>
</evidence>
<protein>
    <recommendedName>
        <fullName evidence="2">Ricin B lectin domain-containing protein</fullName>
    </recommendedName>
</protein>
<dbReference type="InterPro" id="IPR000772">
    <property type="entry name" value="Ricin_B_lectin"/>
</dbReference>
<dbReference type="Pfam" id="PF00652">
    <property type="entry name" value="Ricin_B_lectin"/>
    <property type="match status" value="1"/>
</dbReference>
<feature type="domain" description="Ricin B lectin" evidence="2">
    <location>
        <begin position="7"/>
        <end position="137"/>
    </location>
</feature>
<accession>A0A8H7PT31</accession>
<reference evidence="3" key="1">
    <citation type="submission" date="2020-12" db="EMBL/GenBank/DDBJ databases">
        <title>Metabolic potential, ecology and presence of endohyphal bacteria is reflected in genomic diversity of Mucoromycotina.</title>
        <authorList>
            <person name="Muszewska A."/>
            <person name="Okrasinska A."/>
            <person name="Steczkiewicz K."/>
            <person name="Drgas O."/>
            <person name="Orlowska M."/>
            <person name="Perlinska-Lenart U."/>
            <person name="Aleksandrzak-Piekarczyk T."/>
            <person name="Szatraj K."/>
            <person name="Zielenkiewicz U."/>
            <person name="Pilsyk S."/>
            <person name="Malc E."/>
            <person name="Mieczkowski P."/>
            <person name="Kruszewska J.S."/>
            <person name="Biernat P."/>
            <person name="Pawlowska J."/>
        </authorList>
    </citation>
    <scope>NUCLEOTIDE SEQUENCE</scope>
    <source>
        <strain evidence="3">WA0000067209</strain>
    </source>
</reference>
<evidence type="ECO:0000313" key="4">
    <source>
        <dbReference type="Proteomes" id="UP000654370"/>
    </source>
</evidence>
<evidence type="ECO:0000259" key="2">
    <source>
        <dbReference type="SMART" id="SM00458"/>
    </source>
</evidence>
<organism evidence="3 4">
    <name type="scientific">Mortierella isabellina</name>
    <name type="common">Filamentous fungus</name>
    <name type="synonym">Umbelopsis isabellina</name>
    <dbReference type="NCBI Taxonomy" id="91625"/>
    <lineage>
        <taxon>Eukaryota</taxon>
        <taxon>Fungi</taxon>
        <taxon>Fungi incertae sedis</taxon>
        <taxon>Mucoromycota</taxon>
        <taxon>Mucoromycotina</taxon>
        <taxon>Umbelopsidomycetes</taxon>
        <taxon>Umbelopsidales</taxon>
        <taxon>Umbelopsidaceae</taxon>
        <taxon>Umbelopsis</taxon>
    </lineage>
</organism>
<dbReference type="Proteomes" id="UP000654370">
    <property type="component" value="Unassembled WGS sequence"/>
</dbReference>
<sequence>MSHFPTGWFFVQSRCSHKMVLDVEWDSLKTAARIVVWPRKDKAYNNQLWSYDNGHLINKNSGLGAALNDRQVIQQRRKVIDGSDDQKWFYREDGYLYPQSDPNLVLDIRGNSEKPGAQVLLYNRKYDDNLNQLWDLIPESNTLLSQIELSNEDDDDDDEYSFSNASYEL</sequence>
<gene>
    <name evidence="3" type="ORF">INT43_001878</name>
</gene>
<dbReference type="Gene3D" id="2.80.10.50">
    <property type="match status" value="1"/>
</dbReference>
<evidence type="ECO:0000256" key="1">
    <source>
        <dbReference type="SAM" id="MobiDB-lite"/>
    </source>
</evidence>
<dbReference type="InterPro" id="IPR035992">
    <property type="entry name" value="Ricin_B-like_lectins"/>
</dbReference>
<dbReference type="CDD" id="cd23454">
    <property type="entry name" value="beta-trefoil_Ricin_GllA-1"/>
    <property type="match status" value="1"/>
</dbReference>
<dbReference type="OrthoDB" id="9895617at2759"/>
<feature type="compositionally biased region" description="Acidic residues" evidence="1">
    <location>
        <begin position="150"/>
        <end position="160"/>
    </location>
</feature>